<dbReference type="EMBL" id="JBHTEE010000001">
    <property type="protein sequence ID" value="MFC7600128.1"/>
    <property type="molecule type" value="Genomic_DNA"/>
</dbReference>
<dbReference type="Proteomes" id="UP001596514">
    <property type="component" value="Unassembled WGS sequence"/>
</dbReference>
<dbReference type="Pfam" id="PF13340">
    <property type="entry name" value="DUF4096"/>
    <property type="match status" value="1"/>
</dbReference>
<evidence type="ECO:0000313" key="4">
    <source>
        <dbReference type="EMBL" id="MFC7600128.1"/>
    </source>
</evidence>
<name>A0ABW2SUZ0_9ACTN</name>
<sequence>MRDRPGSPGAPPGASPYGGRPRTCPRCRPRGSAGRSRRSPWRVIPSDFPPWATIYGHFARWARQGVVSQIRDQLRRAIRLCKGRCPSAVTLIVDSQSVKGSETVSKATRGFDPAKRINGRKRHLVVDPDGLQRYLARNPGCSRPGGIASRSWGCERPVVGPGAPGFRCIS</sequence>
<accession>A0ABW2SUZ0</accession>
<comment type="caution">
    <text evidence="4">The sequence shown here is derived from an EMBL/GenBank/DDBJ whole genome shotgun (WGS) entry which is preliminary data.</text>
</comment>
<dbReference type="PANTHER" id="PTHR30007">
    <property type="entry name" value="PHP DOMAIN PROTEIN"/>
    <property type="match status" value="1"/>
</dbReference>
<reference evidence="5" key="1">
    <citation type="journal article" date="2019" name="Int. J. Syst. Evol. Microbiol.">
        <title>The Global Catalogue of Microorganisms (GCM) 10K type strain sequencing project: providing services to taxonomists for standard genome sequencing and annotation.</title>
        <authorList>
            <consortium name="The Broad Institute Genomics Platform"/>
            <consortium name="The Broad Institute Genome Sequencing Center for Infectious Disease"/>
            <person name="Wu L."/>
            <person name="Ma J."/>
        </authorList>
    </citation>
    <scope>NUCLEOTIDE SEQUENCE [LARGE SCALE GENOMIC DNA]</scope>
    <source>
        <strain evidence="5">JCM 10083</strain>
    </source>
</reference>
<dbReference type="InterPro" id="IPR025161">
    <property type="entry name" value="IS402-like_dom"/>
</dbReference>
<dbReference type="InterPro" id="IPR002559">
    <property type="entry name" value="Transposase_11"/>
</dbReference>
<proteinExistence type="predicted"/>
<evidence type="ECO:0000259" key="3">
    <source>
        <dbReference type="Pfam" id="PF13340"/>
    </source>
</evidence>
<feature type="domain" description="Transposase IS4-like" evidence="2">
    <location>
        <begin position="89"/>
        <end position="130"/>
    </location>
</feature>
<keyword evidence="5" id="KW-1185">Reference proteome</keyword>
<protein>
    <submittedName>
        <fullName evidence="4">Transposase</fullName>
    </submittedName>
</protein>
<dbReference type="RefSeq" id="WP_364152716.1">
    <property type="nucleotide sequence ID" value="NZ_BAAAGK010000222.1"/>
</dbReference>
<evidence type="ECO:0000256" key="1">
    <source>
        <dbReference type="SAM" id="MobiDB-lite"/>
    </source>
</evidence>
<dbReference type="PANTHER" id="PTHR30007:SF0">
    <property type="entry name" value="TRANSPOSASE"/>
    <property type="match status" value="1"/>
</dbReference>
<organism evidence="4 5">
    <name type="scientific">Streptosporangium amethystogenes subsp. fukuiense</name>
    <dbReference type="NCBI Taxonomy" id="698418"/>
    <lineage>
        <taxon>Bacteria</taxon>
        <taxon>Bacillati</taxon>
        <taxon>Actinomycetota</taxon>
        <taxon>Actinomycetes</taxon>
        <taxon>Streptosporangiales</taxon>
        <taxon>Streptosporangiaceae</taxon>
        <taxon>Streptosporangium</taxon>
    </lineage>
</organism>
<dbReference type="Pfam" id="PF01609">
    <property type="entry name" value="DDE_Tnp_1"/>
    <property type="match status" value="1"/>
</dbReference>
<evidence type="ECO:0000313" key="5">
    <source>
        <dbReference type="Proteomes" id="UP001596514"/>
    </source>
</evidence>
<evidence type="ECO:0000259" key="2">
    <source>
        <dbReference type="Pfam" id="PF01609"/>
    </source>
</evidence>
<feature type="region of interest" description="Disordered" evidence="1">
    <location>
        <begin position="1"/>
        <end position="41"/>
    </location>
</feature>
<feature type="compositionally biased region" description="Basic residues" evidence="1">
    <location>
        <begin position="23"/>
        <end position="40"/>
    </location>
</feature>
<gene>
    <name evidence="4" type="ORF">ACFQVD_08410</name>
</gene>
<feature type="domain" description="Insertion element IS402-like" evidence="3">
    <location>
        <begin position="38"/>
        <end position="70"/>
    </location>
</feature>